<dbReference type="EMBL" id="AKHW03001146">
    <property type="protein sequence ID" value="KYO43436.1"/>
    <property type="molecule type" value="Genomic_DNA"/>
</dbReference>
<sequence>MQLLPAVHGWSWTEAVLGLLPPPGQLEQQGLKQLQRMRRNTGVKTPPGGLCLVPNLIPAIPTYTTVVYPARSSRIKILIGYLMLRGITVKLRRLYYQ</sequence>
<gene>
    <name evidence="1" type="ORF">Y1Q_0013501</name>
</gene>
<evidence type="ECO:0000313" key="1">
    <source>
        <dbReference type="EMBL" id="KYO43436.1"/>
    </source>
</evidence>
<dbReference type="Proteomes" id="UP000050525">
    <property type="component" value="Unassembled WGS sequence"/>
</dbReference>
<organism evidence="1 2">
    <name type="scientific">Alligator mississippiensis</name>
    <name type="common">American alligator</name>
    <dbReference type="NCBI Taxonomy" id="8496"/>
    <lineage>
        <taxon>Eukaryota</taxon>
        <taxon>Metazoa</taxon>
        <taxon>Chordata</taxon>
        <taxon>Craniata</taxon>
        <taxon>Vertebrata</taxon>
        <taxon>Euteleostomi</taxon>
        <taxon>Archelosauria</taxon>
        <taxon>Archosauria</taxon>
        <taxon>Crocodylia</taxon>
        <taxon>Alligatoridae</taxon>
        <taxon>Alligatorinae</taxon>
        <taxon>Alligator</taxon>
    </lineage>
</organism>
<dbReference type="AlphaFoldDB" id="A0A151P2Y5"/>
<comment type="caution">
    <text evidence="1">The sequence shown here is derived from an EMBL/GenBank/DDBJ whole genome shotgun (WGS) entry which is preliminary data.</text>
</comment>
<proteinExistence type="predicted"/>
<accession>A0A151P2Y5</accession>
<name>A0A151P2Y5_ALLMI</name>
<reference evidence="1 2" key="1">
    <citation type="journal article" date="2012" name="Genome Biol.">
        <title>Sequencing three crocodilian genomes to illuminate the evolution of archosaurs and amniotes.</title>
        <authorList>
            <person name="St John J.A."/>
            <person name="Braun E.L."/>
            <person name="Isberg S.R."/>
            <person name="Miles L.G."/>
            <person name="Chong A.Y."/>
            <person name="Gongora J."/>
            <person name="Dalzell P."/>
            <person name="Moran C."/>
            <person name="Bed'hom B."/>
            <person name="Abzhanov A."/>
            <person name="Burgess S.C."/>
            <person name="Cooksey A.M."/>
            <person name="Castoe T.A."/>
            <person name="Crawford N.G."/>
            <person name="Densmore L.D."/>
            <person name="Drew J.C."/>
            <person name="Edwards S.V."/>
            <person name="Faircloth B.C."/>
            <person name="Fujita M.K."/>
            <person name="Greenwold M.J."/>
            <person name="Hoffmann F.G."/>
            <person name="Howard J.M."/>
            <person name="Iguchi T."/>
            <person name="Janes D.E."/>
            <person name="Khan S.Y."/>
            <person name="Kohno S."/>
            <person name="de Koning A.J."/>
            <person name="Lance S.L."/>
            <person name="McCarthy F.M."/>
            <person name="McCormack J.E."/>
            <person name="Merchant M.E."/>
            <person name="Peterson D.G."/>
            <person name="Pollock D.D."/>
            <person name="Pourmand N."/>
            <person name="Raney B.J."/>
            <person name="Roessler K.A."/>
            <person name="Sanford J.R."/>
            <person name="Sawyer R.H."/>
            <person name="Schmidt C.J."/>
            <person name="Triplett E.W."/>
            <person name="Tuberville T.D."/>
            <person name="Venegas-Anaya M."/>
            <person name="Howard J.T."/>
            <person name="Jarvis E.D."/>
            <person name="Guillette L.J.Jr."/>
            <person name="Glenn T.C."/>
            <person name="Green R.E."/>
            <person name="Ray D.A."/>
        </authorList>
    </citation>
    <scope>NUCLEOTIDE SEQUENCE [LARGE SCALE GENOMIC DNA]</scope>
    <source>
        <strain evidence="1">KSC_2009_1</strain>
    </source>
</reference>
<evidence type="ECO:0000313" key="2">
    <source>
        <dbReference type="Proteomes" id="UP000050525"/>
    </source>
</evidence>
<keyword evidence="2" id="KW-1185">Reference proteome</keyword>
<protein>
    <submittedName>
        <fullName evidence="1">Uncharacterized protein</fullName>
    </submittedName>
</protein>